<name>A0ABT3QYI1_9HYPH</name>
<dbReference type="RefSeq" id="WP_265961672.1">
    <property type="nucleotide sequence ID" value="NZ_JAPEVI010000003.1"/>
</dbReference>
<proteinExistence type="predicted"/>
<dbReference type="Proteomes" id="UP001300261">
    <property type="component" value="Unassembled WGS sequence"/>
</dbReference>
<evidence type="ECO:0000313" key="1">
    <source>
        <dbReference type="EMBL" id="MCX2721967.1"/>
    </source>
</evidence>
<evidence type="ECO:0000313" key="2">
    <source>
        <dbReference type="Proteomes" id="UP001300261"/>
    </source>
</evidence>
<keyword evidence="2" id="KW-1185">Reference proteome</keyword>
<reference evidence="1 2" key="1">
    <citation type="journal article" date="2016" name="Int. J. Syst. Evol. Microbiol.">
        <title>Labrenzia salina sp. nov., isolated from the rhizosphere of the halophyte Arthrocnemum macrostachyum.</title>
        <authorList>
            <person name="Camacho M."/>
            <person name="Redondo-Gomez S."/>
            <person name="Rodriguez-Llorente I."/>
            <person name="Rohde M."/>
            <person name="Sproer C."/>
            <person name="Schumann P."/>
            <person name="Klenk H.P."/>
            <person name="Montero-Calasanz M.D.C."/>
        </authorList>
    </citation>
    <scope>NUCLEOTIDE SEQUENCE [LARGE SCALE GENOMIC DNA]</scope>
    <source>
        <strain evidence="1 2">DSM 29163</strain>
    </source>
</reference>
<comment type="caution">
    <text evidence="1">The sequence shown here is derived from an EMBL/GenBank/DDBJ whole genome shotgun (WGS) entry which is preliminary data.</text>
</comment>
<gene>
    <name evidence="1" type="ORF">ON753_06045</name>
</gene>
<dbReference type="EMBL" id="JAPEVI010000003">
    <property type="protein sequence ID" value="MCX2721967.1"/>
    <property type="molecule type" value="Genomic_DNA"/>
</dbReference>
<organism evidence="1 2">
    <name type="scientific">Roseibium salinum</name>
    <dbReference type="NCBI Taxonomy" id="1604349"/>
    <lineage>
        <taxon>Bacteria</taxon>
        <taxon>Pseudomonadati</taxon>
        <taxon>Pseudomonadota</taxon>
        <taxon>Alphaproteobacteria</taxon>
        <taxon>Hyphomicrobiales</taxon>
        <taxon>Stappiaceae</taxon>
        <taxon>Roseibium</taxon>
    </lineage>
</organism>
<protein>
    <submittedName>
        <fullName evidence="1">Uncharacterized protein</fullName>
    </submittedName>
</protein>
<sequence length="190" mass="20015">MTDRNDVIHRPDWAPAASAAETIAGSRYGSDAFMPAAAPHLVVVSDNLPAKNREAWAREGGVQVRAGVAQGTALAILDGMAEDLAEETLSSFDALPEAAQAAVFDELSGGGSGYVRAASDEEMAAFRKTEDGANLAAQWGSNARRNVSKVNATLKRIVGQLSEADRKAFADWWVGLDQGAETAILKAMVK</sequence>
<accession>A0ABT3QYI1</accession>